<accession>A0A9N9DK80</accession>
<sequence length="133" mass="15266">MNPFATIDDNNKKSCSGCDKILPIESFIINKKTYQTCNICRAQNKLYKQNTNNEQSFDTLIDIHELIDVISQEFDTVENSVNNKVQSNNKENQDDVTFTFSCSVNINELEGSSKEQASHIIEIISDVDEYKWM</sequence>
<comment type="caution">
    <text evidence="1">The sequence shown here is derived from an EMBL/GenBank/DDBJ whole genome shotgun (WGS) entry which is preliminary data.</text>
</comment>
<evidence type="ECO:0000313" key="1">
    <source>
        <dbReference type="EMBL" id="CAG8638053.1"/>
    </source>
</evidence>
<dbReference type="GO" id="GO:0030127">
    <property type="term" value="C:COPII vesicle coat"/>
    <property type="evidence" value="ECO:0007669"/>
    <property type="project" value="InterPro"/>
</dbReference>
<organism evidence="1 2">
    <name type="scientific">Racocetra fulgida</name>
    <dbReference type="NCBI Taxonomy" id="60492"/>
    <lineage>
        <taxon>Eukaryota</taxon>
        <taxon>Fungi</taxon>
        <taxon>Fungi incertae sedis</taxon>
        <taxon>Mucoromycota</taxon>
        <taxon>Glomeromycotina</taxon>
        <taxon>Glomeromycetes</taxon>
        <taxon>Diversisporales</taxon>
        <taxon>Gigasporaceae</taxon>
        <taxon>Racocetra</taxon>
    </lineage>
</organism>
<dbReference type="OrthoDB" id="2343095at2759"/>
<dbReference type="Proteomes" id="UP000789396">
    <property type="component" value="Unassembled WGS sequence"/>
</dbReference>
<evidence type="ECO:0000313" key="2">
    <source>
        <dbReference type="Proteomes" id="UP000789396"/>
    </source>
</evidence>
<name>A0A9N9DK80_9GLOM</name>
<proteinExistence type="predicted"/>
<dbReference type="GO" id="GO:0008270">
    <property type="term" value="F:zinc ion binding"/>
    <property type="evidence" value="ECO:0007669"/>
    <property type="project" value="InterPro"/>
</dbReference>
<dbReference type="EMBL" id="CAJVPZ010012250">
    <property type="protein sequence ID" value="CAG8638053.1"/>
    <property type="molecule type" value="Genomic_DNA"/>
</dbReference>
<gene>
    <name evidence="1" type="ORF">RFULGI_LOCUS7973</name>
</gene>
<dbReference type="GO" id="GO:0006886">
    <property type="term" value="P:intracellular protein transport"/>
    <property type="evidence" value="ECO:0007669"/>
    <property type="project" value="InterPro"/>
</dbReference>
<reference evidence="1" key="1">
    <citation type="submission" date="2021-06" db="EMBL/GenBank/DDBJ databases">
        <authorList>
            <person name="Kallberg Y."/>
            <person name="Tangrot J."/>
            <person name="Rosling A."/>
        </authorList>
    </citation>
    <scope>NUCLEOTIDE SEQUENCE</scope>
    <source>
        <strain evidence="1">IN212</strain>
    </source>
</reference>
<protein>
    <submittedName>
        <fullName evidence="1">14494_t:CDS:1</fullName>
    </submittedName>
</protein>
<dbReference type="AlphaFoldDB" id="A0A9N9DK80"/>
<dbReference type="SUPFAM" id="SSF82919">
    <property type="entry name" value="Zn-finger domain of Sec23/24"/>
    <property type="match status" value="1"/>
</dbReference>
<keyword evidence="2" id="KW-1185">Reference proteome</keyword>
<dbReference type="InterPro" id="IPR036174">
    <property type="entry name" value="Znf_Sec23_Sec24_sf"/>
</dbReference>
<dbReference type="GO" id="GO:0006888">
    <property type="term" value="P:endoplasmic reticulum to Golgi vesicle-mediated transport"/>
    <property type="evidence" value="ECO:0007669"/>
    <property type="project" value="InterPro"/>
</dbReference>